<dbReference type="PANTHER" id="PTHR46082">
    <property type="entry name" value="ATP/GTP-BINDING PROTEIN-RELATED"/>
    <property type="match status" value="1"/>
</dbReference>
<evidence type="ECO:0000313" key="4">
    <source>
        <dbReference type="Proteomes" id="UP001232148"/>
    </source>
</evidence>
<organism evidence="3 4">
    <name type="scientific">Colletotrichum zoysiae</name>
    <dbReference type="NCBI Taxonomy" id="1216348"/>
    <lineage>
        <taxon>Eukaryota</taxon>
        <taxon>Fungi</taxon>
        <taxon>Dikarya</taxon>
        <taxon>Ascomycota</taxon>
        <taxon>Pezizomycotina</taxon>
        <taxon>Sordariomycetes</taxon>
        <taxon>Hypocreomycetidae</taxon>
        <taxon>Glomerellales</taxon>
        <taxon>Glomerellaceae</taxon>
        <taxon>Colletotrichum</taxon>
        <taxon>Colletotrichum graminicola species complex</taxon>
    </lineage>
</organism>
<sequence>MGTNKRANSDVQDPDGQDDISTKRTRLDGSDLSQAHSHVVKEALAELTRDAYTVGWICALPVEQAAAVAMLDIEHKCPPVHKDDTNNYALGRIGMHNIAIACMSSYGSVNAAFVASHMIRTFPSIRIGLMVGIGGGVPARNDVRLGDIVVSHPTATSTGVEQYDSGKTEKGGLFKQTGKLNKPPQELLTAVAVLKAHHESRLSQIPAILAGLEKQKPRIVYPGVEHDRLFEADYEHQGSSCTDCDPSRLVKREARPDNNPRIHYGAIASANQVMKHGKTRDCIADELNVLCFEMEAAGLMDNFPCLVIRGICDYADSHKAKEWQPYAAAVAAAYAKELLLITHTHEVQNAVVTPSLNARSEWRCLPSRADT</sequence>
<dbReference type="GO" id="GO:0009116">
    <property type="term" value="P:nucleoside metabolic process"/>
    <property type="evidence" value="ECO:0007669"/>
    <property type="project" value="InterPro"/>
</dbReference>
<feature type="domain" description="Nucleoside phosphorylase" evidence="2">
    <location>
        <begin position="54"/>
        <end position="327"/>
    </location>
</feature>
<name>A0AAD9HU02_9PEZI</name>
<feature type="region of interest" description="Disordered" evidence="1">
    <location>
        <begin position="1"/>
        <end position="32"/>
    </location>
</feature>
<dbReference type="Pfam" id="PF01048">
    <property type="entry name" value="PNP_UDP_1"/>
    <property type="match status" value="1"/>
</dbReference>
<dbReference type="PANTHER" id="PTHR46082:SF11">
    <property type="entry name" value="AAA+ ATPASE DOMAIN-CONTAINING PROTEIN-RELATED"/>
    <property type="match status" value="1"/>
</dbReference>
<dbReference type="Proteomes" id="UP001232148">
    <property type="component" value="Unassembled WGS sequence"/>
</dbReference>
<gene>
    <name evidence="3" type="ORF">LX32DRAFT_579262</name>
</gene>
<keyword evidence="4" id="KW-1185">Reference proteome</keyword>
<feature type="compositionally biased region" description="Polar residues" evidence="1">
    <location>
        <begin position="1"/>
        <end position="11"/>
    </location>
</feature>
<dbReference type="InterPro" id="IPR000845">
    <property type="entry name" value="Nucleoside_phosphorylase_d"/>
</dbReference>
<dbReference type="GO" id="GO:0003824">
    <property type="term" value="F:catalytic activity"/>
    <property type="evidence" value="ECO:0007669"/>
    <property type="project" value="InterPro"/>
</dbReference>
<dbReference type="AlphaFoldDB" id="A0AAD9HU02"/>
<reference evidence="3" key="1">
    <citation type="submission" date="2021-06" db="EMBL/GenBank/DDBJ databases">
        <title>Comparative genomics, transcriptomics and evolutionary studies reveal genomic signatures of adaptation to plant cell wall in hemibiotrophic fungi.</title>
        <authorList>
            <consortium name="DOE Joint Genome Institute"/>
            <person name="Baroncelli R."/>
            <person name="Diaz J.F."/>
            <person name="Benocci T."/>
            <person name="Peng M."/>
            <person name="Battaglia E."/>
            <person name="Haridas S."/>
            <person name="Andreopoulos W."/>
            <person name="Labutti K."/>
            <person name="Pangilinan J."/>
            <person name="Floch G.L."/>
            <person name="Makela M.R."/>
            <person name="Henrissat B."/>
            <person name="Grigoriev I.V."/>
            <person name="Crouch J.A."/>
            <person name="De Vries R.P."/>
            <person name="Sukno S.A."/>
            <person name="Thon M.R."/>
        </authorList>
    </citation>
    <scope>NUCLEOTIDE SEQUENCE</scope>
    <source>
        <strain evidence="3">MAFF235873</strain>
    </source>
</reference>
<dbReference type="EMBL" id="MU842815">
    <property type="protein sequence ID" value="KAK2034281.1"/>
    <property type="molecule type" value="Genomic_DNA"/>
</dbReference>
<evidence type="ECO:0000256" key="1">
    <source>
        <dbReference type="SAM" id="MobiDB-lite"/>
    </source>
</evidence>
<feature type="compositionally biased region" description="Basic and acidic residues" evidence="1">
    <location>
        <begin position="20"/>
        <end position="29"/>
    </location>
</feature>
<evidence type="ECO:0000313" key="3">
    <source>
        <dbReference type="EMBL" id="KAK2034281.1"/>
    </source>
</evidence>
<evidence type="ECO:0000259" key="2">
    <source>
        <dbReference type="Pfam" id="PF01048"/>
    </source>
</evidence>
<accession>A0AAD9HU02</accession>
<dbReference type="InterPro" id="IPR053137">
    <property type="entry name" value="NLR-like"/>
</dbReference>
<proteinExistence type="predicted"/>
<dbReference type="InterPro" id="IPR035994">
    <property type="entry name" value="Nucleoside_phosphorylase_sf"/>
</dbReference>
<dbReference type="Gene3D" id="3.40.50.1580">
    <property type="entry name" value="Nucleoside phosphorylase domain"/>
    <property type="match status" value="1"/>
</dbReference>
<protein>
    <submittedName>
        <fullName evidence="3">Purine and uridine phosphorylase</fullName>
    </submittedName>
</protein>
<comment type="caution">
    <text evidence="3">The sequence shown here is derived from an EMBL/GenBank/DDBJ whole genome shotgun (WGS) entry which is preliminary data.</text>
</comment>
<dbReference type="SUPFAM" id="SSF53167">
    <property type="entry name" value="Purine and uridine phosphorylases"/>
    <property type="match status" value="1"/>
</dbReference>